<evidence type="ECO:0000313" key="1">
    <source>
        <dbReference type="EMBL" id="EHK41370.1"/>
    </source>
</evidence>
<evidence type="ECO:0000313" key="2">
    <source>
        <dbReference type="Proteomes" id="UP000005426"/>
    </source>
</evidence>
<name>G9P5S8_HYPAI</name>
<dbReference type="Proteomes" id="UP000005426">
    <property type="component" value="Unassembled WGS sequence"/>
</dbReference>
<gene>
    <name evidence="1" type="ORF">TRIATDRAFT_259281</name>
</gene>
<sequence length="62" mass="7191">MLYKYIMLDQVNCGWPMTRHDDCLGLIQIKHIVDIVNPPAYLYKIPSRSTDPSRAPYNQALL</sequence>
<dbReference type="AlphaFoldDB" id="G9P5S8"/>
<dbReference type="HOGENOM" id="CLU_2904478_0_0_1"/>
<comment type="caution">
    <text evidence="1">The sequence shown here is derived from an EMBL/GenBank/DDBJ whole genome shotgun (WGS) entry which is preliminary data.</text>
</comment>
<reference evidence="1 2" key="1">
    <citation type="journal article" date="2011" name="Genome Biol.">
        <title>Comparative genome sequence analysis underscores mycoparasitism as the ancestral life style of Trichoderma.</title>
        <authorList>
            <person name="Kubicek C.P."/>
            <person name="Herrera-Estrella A."/>
            <person name="Seidl-Seiboth V."/>
            <person name="Martinez D.A."/>
            <person name="Druzhinina I.S."/>
            <person name="Thon M."/>
            <person name="Zeilinger S."/>
            <person name="Casas-Flores S."/>
            <person name="Horwitz B.A."/>
            <person name="Mukherjee P.K."/>
            <person name="Mukherjee M."/>
            <person name="Kredics L."/>
            <person name="Alcaraz L.D."/>
            <person name="Aerts A."/>
            <person name="Antal Z."/>
            <person name="Atanasova L."/>
            <person name="Cervantes-Badillo M.G."/>
            <person name="Challacombe J."/>
            <person name="Chertkov O."/>
            <person name="McCluskey K."/>
            <person name="Coulpier F."/>
            <person name="Deshpande N."/>
            <person name="von Doehren H."/>
            <person name="Ebbole D.J."/>
            <person name="Esquivel-Naranjo E.U."/>
            <person name="Fekete E."/>
            <person name="Flipphi M."/>
            <person name="Glaser F."/>
            <person name="Gomez-Rodriguez E.Y."/>
            <person name="Gruber S."/>
            <person name="Han C."/>
            <person name="Henrissat B."/>
            <person name="Hermosa R."/>
            <person name="Hernandez-Onate M."/>
            <person name="Karaffa L."/>
            <person name="Kosti I."/>
            <person name="Le Crom S."/>
            <person name="Lindquist E."/>
            <person name="Lucas S."/>
            <person name="Luebeck M."/>
            <person name="Luebeck P.S."/>
            <person name="Margeot A."/>
            <person name="Metz B."/>
            <person name="Misra M."/>
            <person name="Nevalainen H."/>
            <person name="Omann M."/>
            <person name="Packer N."/>
            <person name="Perrone G."/>
            <person name="Uresti-Rivera E.E."/>
            <person name="Salamov A."/>
            <person name="Schmoll M."/>
            <person name="Seiboth B."/>
            <person name="Shapiro H."/>
            <person name="Sukno S."/>
            <person name="Tamayo-Ramos J.A."/>
            <person name="Tisch D."/>
            <person name="Wiest A."/>
            <person name="Wilkinson H.H."/>
            <person name="Zhang M."/>
            <person name="Coutinho P.M."/>
            <person name="Kenerley C.M."/>
            <person name="Monte E."/>
            <person name="Baker S.E."/>
            <person name="Grigoriev I.V."/>
        </authorList>
    </citation>
    <scope>NUCLEOTIDE SEQUENCE [LARGE SCALE GENOMIC DNA]</scope>
    <source>
        <strain evidence="2">ATCC 20476 / IMI 206040</strain>
    </source>
</reference>
<proteinExistence type="predicted"/>
<protein>
    <submittedName>
        <fullName evidence="1">Uncharacterized protein</fullName>
    </submittedName>
</protein>
<organism evidence="1 2">
    <name type="scientific">Hypocrea atroviridis (strain ATCC 20476 / IMI 206040)</name>
    <name type="common">Trichoderma atroviride</name>
    <dbReference type="NCBI Taxonomy" id="452589"/>
    <lineage>
        <taxon>Eukaryota</taxon>
        <taxon>Fungi</taxon>
        <taxon>Dikarya</taxon>
        <taxon>Ascomycota</taxon>
        <taxon>Pezizomycotina</taxon>
        <taxon>Sordariomycetes</taxon>
        <taxon>Hypocreomycetidae</taxon>
        <taxon>Hypocreales</taxon>
        <taxon>Hypocreaceae</taxon>
        <taxon>Trichoderma</taxon>
    </lineage>
</organism>
<accession>G9P5S8</accession>
<dbReference type="EMBL" id="ABDG02000027">
    <property type="protein sequence ID" value="EHK41370.1"/>
    <property type="molecule type" value="Genomic_DNA"/>
</dbReference>
<keyword evidence="2" id="KW-1185">Reference proteome</keyword>